<dbReference type="GO" id="GO:0003723">
    <property type="term" value="F:RNA binding"/>
    <property type="evidence" value="ECO:0007669"/>
    <property type="project" value="UniProtKB-KW"/>
</dbReference>
<accession>A0A2R4WR97</accession>
<dbReference type="SUPFAM" id="SSF53335">
    <property type="entry name" value="S-adenosyl-L-methionine-dependent methyltransferases"/>
    <property type="match status" value="1"/>
</dbReference>
<evidence type="ECO:0000259" key="5">
    <source>
        <dbReference type="Pfam" id="PF01728"/>
    </source>
</evidence>
<dbReference type="SUPFAM" id="SSF55174">
    <property type="entry name" value="Alpha-L RNA-binding motif"/>
    <property type="match status" value="1"/>
</dbReference>
<gene>
    <name evidence="6" type="ORF">DA075_26870</name>
</gene>
<reference evidence="6 7" key="1">
    <citation type="submission" date="2018-04" db="EMBL/GenBank/DDBJ databases">
        <title>Methylobacterium sp. PR1016A genome.</title>
        <authorList>
            <person name="Park W."/>
        </authorList>
    </citation>
    <scope>NUCLEOTIDE SEQUENCE [LARGE SCALE GENOMIC DNA]</scope>
    <source>
        <strain evidence="6 7">PR1016A</strain>
    </source>
</reference>
<dbReference type="InterPro" id="IPR004538">
    <property type="entry name" value="Hemolysin_A/TlyA"/>
</dbReference>
<keyword evidence="6" id="KW-0808">Transferase</keyword>
<evidence type="ECO:0000256" key="2">
    <source>
        <dbReference type="ARBA" id="ARBA00029460"/>
    </source>
</evidence>
<evidence type="ECO:0000256" key="1">
    <source>
        <dbReference type="ARBA" id="ARBA00022884"/>
    </source>
</evidence>
<protein>
    <submittedName>
        <fullName evidence="6">TlyA family RNA methyltransferase</fullName>
    </submittedName>
</protein>
<name>A0A2R4WR97_9HYPH</name>
<dbReference type="Pfam" id="PF01479">
    <property type="entry name" value="S4"/>
    <property type="match status" value="1"/>
</dbReference>
<dbReference type="PANTHER" id="PTHR32319:SF0">
    <property type="entry name" value="BACTERIAL HEMOLYSIN-LIKE PROTEIN"/>
    <property type="match status" value="1"/>
</dbReference>
<evidence type="ECO:0000313" key="6">
    <source>
        <dbReference type="EMBL" id="AWB24056.1"/>
    </source>
</evidence>
<keyword evidence="6" id="KW-0489">Methyltransferase</keyword>
<keyword evidence="1 3" id="KW-0694">RNA-binding</keyword>
<dbReference type="RefSeq" id="WP_099955828.1">
    <property type="nucleotide sequence ID" value="NZ_CP028843.1"/>
</dbReference>
<dbReference type="KEGG" id="mee:DA075_26870"/>
<dbReference type="Gene3D" id="3.10.290.10">
    <property type="entry name" value="RNA-binding S4 domain"/>
    <property type="match status" value="1"/>
</dbReference>
<dbReference type="InterPro" id="IPR036986">
    <property type="entry name" value="S4_RNA-bd_sf"/>
</dbReference>
<dbReference type="PIRSF" id="PIRSF005578">
    <property type="entry name" value="TlyA"/>
    <property type="match status" value="1"/>
</dbReference>
<evidence type="ECO:0000256" key="3">
    <source>
        <dbReference type="PROSITE-ProRule" id="PRU00182"/>
    </source>
</evidence>
<dbReference type="PROSITE" id="PS50889">
    <property type="entry name" value="S4"/>
    <property type="match status" value="1"/>
</dbReference>
<dbReference type="NCBIfam" id="TIGR00478">
    <property type="entry name" value="tly"/>
    <property type="match status" value="1"/>
</dbReference>
<evidence type="ECO:0000313" key="7">
    <source>
        <dbReference type="Proteomes" id="UP000244755"/>
    </source>
</evidence>
<proteinExistence type="inferred from homology"/>
<organism evidence="6 7">
    <name type="scientific">Methylobacterium currus</name>
    <dbReference type="NCBI Taxonomy" id="2051553"/>
    <lineage>
        <taxon>Bacteria</taxon>
        <taxon>Pseudomonadati</taxon>
        <taxon>Pseudomonadota</taxon>
        <taxon>Alphaproteobacteria</taxon>
        <taxon>Hyphomicrobiales</taxon>
        <taxon>Methylobacteriaceae</taxon>
        <taxon>Methylobacterium</taxon>
    </lineage>
</organism>
<comment type="similarity">
    <text evidence="2">Belongs to the TlyA family.</text>
</comment>
<keyword evidence="7" id="KW-1185">Reference proteome</keyword>
<dbReference type="EMBL" id="CP028843">
    <property type="protein sequence ID" value="AWB24056.1"/>
    <property type="molecule type" value="Genomic_DNA"/>
</dbReference>
<dbReference type="GO" id="GO:0008168">
    <property type="term" value="F:methyltransferase activity"/>
    <property type="evidence" value="ECO:0007669"/>
    <property type="project" value="UniProtKB-KW"/>
</dbReference>
<dbReference type="InterPro" id="IPR047048">
    <property type="entry name" value="TlyA"/>
</dbReference>
<feature type="domain" description="Ribosomal RNA methyltransferase FtsJ" evidence="5">
    <location>
        <begin position="62"/>
        <end position="241"/>
    </location>
</feature>
<dbReference type="PANTHER" id="PTHR32319">
    <property type="entry name" value="BACTERIAL HEMOLYSIN-LIKE PROTEIN"/>
    <property type="match status" value="1"/>
</dbReference>
<dbReference type="Proteomes" id="UP000244755">
    <property type="component" value="Chromosome 1"/>
</dbReference>
<dbReference type="Gene3D" id="3.40.50.150">
    <property type="entry name" value="Vaccinia Virus protein VP39"/>
    <property type="match status" value="1"/>
</dbReference>
<dbReference type="InterPro" id="IPR002877">
    <property type="entry name" value="RNA_MeTrfase_FtsJ_dom"/>
</dbReference>
<dbReference type="InterPro" id="IPR029063">
    <property type="entry name" value="SAM-dependent_MTases_sf"/>
</dbReference>
<evidence type="ECO:0000259" key="4">
    <source>
        <dbReference type="Pfam" id="PF01479"/>
    </source>
</evidence>
<dbReference type="Pfam" id="PF01728">
    <property type="entry name" value="FtsJ"/>
    <property type="match status" value="1"/>
</dbReference>
<dbReference type="GO" id="GO:0032259">
    <property type="term" value="P:methylation"/>
    <property type="evidence" value="ECO:0007669"/>
    <property type="project" value="UniProtKB-KW"/>
</dbReference>
<feature type="domain" description="RNA-binding S4" evidence="4">
    <location>
        <begin position="8"/>
        <end position="51"/>
    </location>
</feature>
<dbReference type="OrthoDB" id="9784736at2"/>
<sequence length="247" mass="25659">MTTGERLRADRLLVEAGHFESRARAQAAIEAGLVRADGAVVRRASDLIARGAALVAEAPHPYVSRGGLKLAAALDAFGLDPSGRVCLDLGASTGGFTDVLLRRGAAFVHAVDVGRGQLHPSLAGDPRVSALEATDARSLTPFPEPPSLLVIDVSFISLRLVLPPVIPLLAPGAALAALIKPQFEAGREHVGRGGLVRDEAVRDEVCARIGALVASLGFTIRGLIPSPVEGGDGNREFLIGAVRELGR</sequence>
<dbReference type="InterPro" id="IPR002942">
    <property type="entry name" value="S4_RNA-bd"/>
</dbReference>
<dbReference type="AlphaFoldDB" id="A0A2R4WR97"/>